<protein>
    <submittedName>
        <fullName evidence="7">APC family permease</fullName>
    </submittedName>
</protein>
<feature type="transmembrane region" description="Helical" evidence="6">
    <location>
        <begin position="288"/>
        <end position="317"/>
    </location>
</feature>
<evidence type="ECO:0000256" key="6">
    <source>
        <dbReference type="SAM" id="Phobius"/>
    </source>
</evidence>
<feature type="transmembrane region" description="Helical" evidence="6">
    <location>
        <begin position="446"/>
        <end position="462"/>
    </location>
</feature>
<reference evidence="7 8" key="1">
    <citation type="submission" date="2023-02" db="EMBL/GenBank/DDBJ databases">
        <title>Evolution of Hrp T3SS in non-pathogenic Pseudomonas fluorescens.</title>
        <authorList>
            <person name="Liao K."/>
            <person name="Wei H."/>
            <person name="Gu Y."/>
        </authorList>
    </citation>
    <scope>NUCLEOTIDE SEQUENCE [LARGE SCALE GENOMIC DNA]</scope>
    <source>
        <strain evidence="7 8">FP2034</strain>
    </source>
</reference>
<gene>
    <name evidence="7" type="ORF">PSH92_11600</name>
</gene>
<evidence type="ECO:0000256" key="1">
    <source>
        <dbReference type="ARBA" id="ARBA00004651"/>
    </source>
</evidence>
<dbReference type="PIRSF" id="PIRSF006060">
    <property type="entry name" value="AA_transporter"/>
    <property type="match status" value="1"/>
</dbReference>
<evidence type="ECO:0000256" key="2">
    <source>
        <dbReference type="ARBA" id="ARBA00022475"/>
    </source>
</evidence>
<feature type="transmembrane region" description="Helical" evidence="6">
    <location>
        <begin position="374"/>
        <end position="396"/>
    </location>
</feature>
<keyword evidence="8" id="KW-1185">Reference proteome</keyword>
<evidence type="ECO:0000256" key="3">
    <source>
        <dbReference type="ARBA" id="ARBA00022692"/>
    </source>
</evidence>
<organism evidence="7 8">
    <name type="scientific">Pseudomonas beijingensis</name>
    <dbReference type="NCBI Taxonomy" id="2954101"/>
    <lineage>
        <taxon>Bacteria</taxon>
        <taxon>Pseudomonadati</taxon>
        <taxon>Pseudomonadota</taxon>
        <taxon>Gammaproteobacteria</taxon>
        <taxon>Pseudomonadales</taxon>
        <taxon>Pseudomonadaceae</taxon>
        <taxon>Pseudomonas</taxon>
    </lineage>
</organism>
<dbReference type="PANTHER" id="PTHR42770:SF7">
    <property type="entry name" value="MEMBRANE PROTEIN"/>
    <property type="match status" value="1"/>
</dbReference>
<dbReference type="InterPro" id="IPR050367">
    <property type="entry name" value="APC_superfamily"/>
</dbReference>
<sequence length="479" mass="51138">MDTTYNNTQASASHLQKTLRWTDAFALSMAVSGSIFASFGFALGALGPVAALLLWVGSAAIGACQNWIFLEVSAMFPDKPGGIAMIAAEGWRKRCAWVGPLAAFGYWLGWSAVLSIIGVSAGALIQAQWFPEQTWSLDTGLANIGLAQLIGAGLILIFWQFNRRGIHLAASISKYMGALLLVPILVLAVAPLLAHGWSLDRFQSAWQAQEAFNWGSLRTALVWLFLISWSAYGTEMCAAFGPEYRSQRDMRLALMSSGGYTVLVFAAVAFGLGGLVDPQAALENPSGFYIGAFNAVLGSGWSSFFVATLLVGLFMGLNAALADGSRALYGTALEGLTIKQLGVLNKHQVPGRCMSVAVVVNLAMIFFLSSPLAILVTANIGYLIAIFFALSGFIWLRKDAPLHPRPVRLGRGWLAVAWLLSLFTAVVVVVGAASAELAGYGGLKEVLIAVGILTCSLLLYAYRRVVQDRVPALPPVSQH</sequence>
<feature type="transmembrane region" description="Helical" evidence="6">
    <location>
        <begin position="141"/>
        <end position="161"/>
    </location>
</feature>
<feature type="transmembrane region" description="Helical" evidence="6">
    <location>
        <begin position="349"/>
        <end position="368"/>
    </location>
</feature>
<evidence type="ECO:0000256" key="4">
    <source>
        <dbReference type="ARBA" id="ARBA00022989"/>
    </source>
</evidence>
<proteinExistence type="predicted"/>
<feature type="transmembrane region" description="Helical" evidence="6">
    <location>
        <begin position="24"/>
        <end position="46"/>
    </location>
</feature>
<feature type="transmembrane region" description="Helical" evidence="6">
    <location>
        <begin position="173"/>
        <end position="194"/>
    </location>
</feature>
<feature type="transmembrane region" description="Helical" evidence="6">
    <location>
        <begin position="220"/>
        <end position="240"/>
    </location>
</feature>
<dbReference type="Pfam" id="PF13520">
    <property type="entry name" value="AA_permease_2"/>
    <property type="match status" value="1"/>
</dbReference>
<feature type="transmembrane region" description="Helical" evidence="6">
    <location>
        <begin position="252"/>
        <end position="276"/>
    </location>
</feature>
<dbReference type="InterPro" id="IPR002293">
    <property type="entry name" value="AA/rel_permease1"/>
</dbReference>
<evidence type="ECO:0000313" key="8">
    <source>
        <dbReference type="Proteomes" id="UP001224838"/>
    </source>
</evidence>
<comment type="subcellular location">
    <subcellularLocation>
        <location evidence="1">Cell membrane</location>
        <topology evidence="1">Multi-pass membrane protein</topology>
    </subcellularLocation>
</comment>
<dbReference type="RefSeq" id="WP_240998518.1">
    <property type="nucleotide sequence ID" value="NZ_CP117425.1"/>
</dbReference>
<keyword evidence="3 6" id="KW-0812">Transmembrane</keyword>
<keyword evidence="5 6" id="KW-0472">Membrane</keyword>
<keyword evidence="4 6" id="KW-1133">Transmembrane helix</keyword>
<feature type="transmembrane region" description="Helical" evidence="6">
    <location>
        <begin position="97"/>
        <end position="121"/>
    </location>
</feature>
<dbReference type="Gene3D" id="1.20.1740.10">
    <property type="entry name" value="Amino acid/polyamine transporter I"/>
    <property type="match status" value="1"/>
</dbReference>
<accession>A0ABY9FIW1</accession>
<dbReference type="Proteomes" id="UP001224838">
    <property type="component" value="Chromosome"/>
</dbReference>
<feature type="transmembrane region" description="Helical" evidence="6">
    <location>
        <begin position="52"/>
        <end position="76"/>
    </location>
</feature>
<evidence type="ECO:0000256" key="5">
    <source>
        <dbReference type="ARBA" id="ARBA00023136"/>
    </source>
</evidence>
<name>A0ABY9FIW1_9PSED</name>
<feature type="transmembrane region" description="Helical" evidence="6">
    <location>
        <begin position="412"/>
        <end position="434"/>
    </location>
</feature>
<evidence type="ECO:0000313" key="7">
    <source>
        <dbReference type="EMBL" id="WLH03480.1"/>
    </source>
</evidence>
<dbReference type="PANTHER" id="PTHR42770">
    <property type="entry name" value="AMINO ACID TRANSPORTER-RELATED"/>
    <property type="match status" value="1"/>
</dbReference>
<dbReference type="EMBL" id="CP117451">
    <property type="protein sequence ID" value="WLH03480.1"/>
    <property type="molecule type" value="Genomic_DNA"/>
</dbReference>
<keyword evidence="2" id="KW-1003">Cell membrane</keyword>